<dbReference type="Gene3D" id="1.10.45.10">
    <property type="entry name" value="Vanillyl-alcohol Oxidase, Chain A, domain 4"/>
    <property type="match status" value="1"/>
</dbReference>
<dbReference type="SUPFAM" id="SSF56176">
    <property type="entry name" value="FAD-binding/transporter-associated domain-like"/>
    <property type="match status" value="1"/>
</dbReference>
<proteinExistence type="predicted"/>
<keyword evidence="1" id="KW-0274">FAD</keyword>
<keyword evidence="1" id="KW-0285">Flavoprotein</keyword>
<dbReference type="InterPro" id="IPR016166">
    <property type="entry name" value="FAD-bd_PCMH"/>
</dbReference>
<dbReference type="PROSITE" id="PS51387">
    <property type="entry name" value="FAD_PCMH"/>
    <property type="match status" value="1"/>
</dbReference>
<dbReference type="InterPro" id="IPR016171">
    <property type="entry name" value="Vanillyl_alc_oxidase_C-sub2"/>
</dbReference>
<reference evidence="3 4" key="1">
    <citation type="submission" date="2021-03" db="EMBL/GenBank/DDBJ databases">
        <authorList>
            <person name="So Y."/>
        </authorList>
    </citation>
    <scope>NUCLEOTIDE SEQUENCE [LARGE SCALE GENOMIC DNA]</scope>
    <source>
        <strain evidence="3 4">SSH11</strain>
    </source>
</reference>
<dbReference type="InterPro" id="IPR006094">
    <property type="entry name" value="Oxid_FAD_bind_N"/>
</dbReference>
<name>A0ABS4ACB1_9PROT</name>
<sequence length="437" mass="46961">MKIAGWGRFPVAELPCRALRDLEAGRAALQALPGLIARGNGRSYGDAAIGAGGVLSTLPADRILAFDADNGSVTCEAGLLLADLLDVLVPRGWFVPVTPGTKFVTLGGMMAADVHGKNHHGAGSFGDHVLQMTLLMADGSLRRCSPAEEGALFAATRGGMGLTGVILDLTLRLIPIETSAIRQETRRAPDLGAALAALEETRGATYAVAWIDCQARGRNFGRSLIYVGEHATRAEAPHAALAVPQRRSRRIPLDFPAVALNRWSIAAFNELYWRSGRPGTTLVDYDSYFYPLDAVLEWNRIYGRRGFVQYQCVLPYAAGEGGMAALLRRIVQSRRGSFLAVLKLFGPGAAKAPLSFPMEGWTLALDFPADADSFNLLLALDAIVTDHGGRLYLAKDARMGAGMLRAGYPQLDAFRATRAAADPGRKFRSLLSQRLDL</sequence>
<evidence type="ECO:0000256" key="1">
    <source>
        <dbReference type="ARBA" id="ARBA00022827"/>
    </source>
</evidence>
<evidence type="ECO:0000313" key="4">
    <source>
        <dbReference type="Proteomes" id="UP000681594"/>
    </source>
</evidence>
<dbReference type="PANTHER" id="PTHR43762:SF1">
    <property type="entry name" value="D-ARABINONO-1,4-LACTONE OXIDASE"/>
    <property type="match status" value="1"/>
</dbReference>
<keyword evidence="4" id="KW-1185">Reference proteome</keyword>
<evidence type="ECO:0000313" key="3">
    <source>
        <dbReference type="EMBL" id="MBP0443889.1"/>
    </source>
</evidence>
<evidence type="ECO:0000259" key="2">
    <source>
        <dbReference type="PROSITE" id="PS51387"/>
    </source>
</evidence>
<dbReference type="EMBL" id="JAGIZB010000003">
    <property type="protein sequence ID" value="MBP0443889.1"/>
    <property type="molecule type" value="Genomic_DNA"/>
</dbReference>
<gene>
    <name evidence="3" type="ORF">J8J14_03770</name>
</gene>
<dbReference type="RefSeq" id="WP_209378126.1">
    <property type="nucleotide sequence ID" value="NZ_JAGIZB010000003.1"/>
</dbReference>
<feature type="domain" description="FAD-binding PCMH-type" evidence="2">
    <location>
        <begin position="6"/>
        <end position="176"/>
    </location>
</feature>
<comment type="caution">
    <text evidence="3">The sequence shown here is derived from an EMBL/GenBank/DDBJ whole genome shotgun (WGS) entry which is preliminary data.</text>
</comment>
<dbReference type="Pfam" id="PF01565">
    <property type="entry name" value="FAD_binding_4"/>
    <property type="match status" value="1"/>
</dbReference>
<dbReference type="InterPro" id="IPR036318">
    <property type="entry name" value="FAD-bd_PCMH-like_sf"/>
</dbReference>
<dbReference type="Proteomes" id="UP000681594">
    <property type="component" value="Unassembled WGS sequence"/>
</dbReference>
<dbReference type="PANTHER" id="PTHR43762">
    <property type="entry name" value="L-GULONOLACTONE OXIDASE"/>
    <property type="match status" value="1"/>
</dbReference>
<dbReference type="Gene3D" id="3.30.465.10">
    <property type="match status" value="1"/>
</dbReference>
<protein>
    <submittedName>
        <fullName evidence="3">FAD-binding oxidoreductase</fullName>
    </submittedName>
</protein>
<dbReference type="InterPro" id="IPR010031">
    <property type="entry name" value="FAD_lactone_oxidase-like"/>
</dbReference>
<organism evidence="3 4">
    <name type="scientific">Pararoseomonas baculiformis</name>
    <dbReference type="NCBI Taxonomy" id="2820812"/>
    <lineage>
        <taxon>Bacteria</taxon>
        <taxon>Pseudomonadati</taxon>
        <taxon>Pseudomonadota</taxon>
        <taxon>Alphaproteobacteria</taxon>
        <taxon>Acetobacterales</taxon>
        <taxon>Acetobacteraceae</taxon>
        <taxon>Pararoseomonas</taxon>
    </lineage>
</organism>
<accession>A0ABS4ACB1</accession>
<dbReference type="InterPro" id="IPR016169">
    <property type="entry name" value="FAD-bd_PCMH_sub2"/>
</dbReference>